<evidence type="ECO:0000256" key="3">
    <source>
        <dbReference type="ARBA" id="ARBA00023295"/>
    </source>
</evidence>
<dbReference type="GO" id="GO:0003796">
    <property type="term" value="F:lysozyme activity"/>
    <property type="evidence" value="ECO:0007669"/>
    <property type="project" value="InterPro"/>
</dbReference>
<dbReference type="PROSITE" id="PS51904">
    <property type="entry name" value="GLYCOSYL_HYDROL_F25_2"/>
    <property type="match status" value="1"/>
</dbReference>
<dbReference type="GO" id="GO:0009253">
    <property type="term" value="P:peptidoglycan catabolic process"/>
    <property type="evidence" value="ECO:0007669"/>
    <property type="project" value="InterPro"/>
</dbReference>
<dbReference type="InterPro" id="IPR002053">
    <property type="entry name" value="Glyco_hydro_25"/>
</dbReference>
<proteinExistence type="inferred from homology"/>
<dbReference type="InterPro" id="IPR017853">
    <property type="entry name" value="GH"/>
</dbReference>
<feature type="chain" id="PRO_5008587628" description="Lysozyme" evidence="4">
    <location>
        <begin position="19"/>
        <end position="215"/>
    </location>
</feature>
<evidence type="ECO:0008006" key="6">
    <source>
        <dbReference type="Google" id="ProtNLM"/>
    </source>
</evidence>
<dbReference type="PANTHER" id="PTHR34135:SF2">
    <property type="entry name" value="LYSOZYME"/>
    <property type="match status" value="1"/>
</dbReference>
<evidence type="ECO:0000313" key="5">
    <source>
        <dbReference type="EMBL" id="JAT26984.1"/>
    </source>
</evidence>
<accession>A0A1B6LTI2</accession>
<evidence type="ECO:0000256" key="4">
    <source>
        <dbReference type="SAM" id="SignalP"/>
    </source>
</evidence>
<dbReference type="CDD" id="cd00599">
    <property type="entry name" value="GH25_muramidase"/>
    <property type="match status" value="1"/>
</dbReference>
<dbReference type="AlphaFoldDB" id="A0A1B6LTI2"/>
<name>A0A1B6LTI2_9HEMI</name>
<dbReference type="GO" id="GO:0016998">
    <property type="term" value="P:cell wall macromolecule catabolic process"/>
    <property type="evidence" value="ECO:0007669"/>
    <property type="project" value="InterPro"/>
</dbReference>
<comment type="similarity">
    <text evidence="1">Belongs to the glycosyl hydrolase 25 family.</text>
</comment>
<dbReference type="PANTHER" id="PTHR34135">
    <property type="entry name" value="LYSOZYME"/>
    <property type="match status" value="1"/>
</dbReference>
<dbReference type="InterPro" id="IPR018077">
    <property type="entry name" value="Glyco_hydro_fam25_subgr"/>
</dbReference>
<dbReference type="Gene3D" id="3.20.20.80">
    <property type="entry name" value="Glycosidases"/>
    <property type="match status" value="1"/>
</dbReference>
<dbReference type="SUPFAM" id="SSF51445">
    <property type="entry name" value="(Trans)glycosidases"/>
    <property type="match status" value="1"/>
</dbReference>
<evidence type="ECO:0000256" key="2">
    <source>
        <dbReference type="ARBA" id="ARBA00022801"/>
    </source>
</evidence>
<dbReference type="GO" id="GO:0016052">
    <property type="term" value="P:carbohydrate catabolic process"/>
    <property type="evidence" value="ECO:0007669"/>
    <property type="project" value="TreeGrafter"/>
</dbReference>
<dbReference type="SMART" id="SM00641">
    <property type="entry name" value="Glyco_25"/>
    <property type="match status" value="1"/>
</dbReference>
<evidence type="ECO:0000256" key="1">
    <source>
        <dbReference type="ARBA" id="ARBA00010646"/>
    </source>
</evidence>
<dbReference type="Pfam" id="PF01183">
    <property type="entry name" value="Glyco_hydro_25"/>
    <property type="match status" value="1"/>
</dbReference>
<protein>
    <recommendedName>
        <fullName evidence="6">Lysozyme</fullName>
    </recommendedName>
</protein>
<reference evidence="5" key="1">
    <citation type="submission" date="2015-11" db="EMBL/GenBank/DDBJ databases">
        <title>De novo transcriptome assembly of four potential Pierce s Disease insect vectors from Arizona vineyards.</title>
        <authorList>
            <person name="Tassone E.E."/>
        </authorList>
    </citation>
    <scope>NUCLEOTIDE SEQUENCE</scope>
</reference>
<sequence length="215" mass="23978">MHLALLLFASLVVAQTSASGGGIDVSHYNGDINWQRVKAAGIQFAMAKATEGNHFEDSKFVVNFNGMKSNGIKAGAYHYLRGGPTATSQVAKIRAVLQKVNFDPIRDVLAIDVEKGGNEKATADAMAETLNGVLDGLKSTYKNIYIYTGPYYWENEVSWRKFNFSQYNLWIAHYTPQSSPKIPTTWKNKGYTWWQFTDKGKVDGIKGNVDLNRIK</sequence>
<keyword evidence="4" id="KW-0732">Signal</keyword>
<organism evidence="5">
    <name type="scientific">Graphocephala atropunctata</name>
    <dbReference type="NCBI Taxonomy" id="36148"/>
    <lineage>
        <taxon>Eukaryota</taxon>
        <taxon>Metazoa</taxon>
        <taxon>Ecdysozoa</taxon>
        <taxon>Arthropoda</taxon>
        <taxon>Hexapoda</taxon>
        <taxon>Insecta</taxon>
        <taxon>Pterygota</taxon>
        <taxon>Neoptera</taxon>
        <taxon>Paraneoptera</taxon>
        <taxon>Hemiptera</taxon>
        <taxon>Auchenorrhyncha</taxon>
        <taxon>Membracoidea</taxon>
        <taxon>Cicadellidae</taxon>
        <taxon>Cicadellinae</taxon>
        <taxon>Cicadellini</taxon>
        <taxon>Graphocephala</taxon>
    </lineage>
</organism>
<keyword evidence="2" id="KW-0378">Hydrolase</keyword>
<dbReference type="EMBL" id="GEBQ01012993">
    <property type="protein sequence ID" value="JAT26984.1"/>
    <property type="molecule type" value="Transcribed_RNA"/>
</dbReference>
<keyword evidence="3" id="KW-0326">Glycosidase</keyword>
<gene>
    <name evidence="5" type="ORF">g.3775</name>
</gene>
<feature type="signal peptide" evidence="4">
    <location>
        <begin position="1"/>
        <end position="18"/>
    </location>
</feature>